<proteinExistence type="inferred from homology"/>
<keyword evidence="5" id="KW-0547">Nucleotide-binding</keyword>
<dbReference type="GO" id="GO:0005524">
    <property type="term" value="F:ATP binding"/>
    <property type="evidence" value="ECO:0007669"/>
    <property type="project" value="UniProtKB-KW"/>
</dbReference>
<dbReference type="GO" id="GO:0016887">
    <property type="term" value="F:ATP hydrolysis activity"/>
    <property type="evidence" value="ECO:0007669"/>
    <property type="project" value="InterPro"/>
</dbReference>
<organism evidence="9 10">
    <name type="scientific">Humitalea rosea</name>
    <dbReference type="NCBI Taxonomy" id="990373"/>
    <lineage>
        <taxon>Bacteria</taxon>
        <taxon>Pseudomonadati</taxon>
        <taxon>Pseudomonadota</taxon>
        <taxon>Alphaproteobacteria</taxon>
        <taxon>Acetobacterales</taxon>
        <taxon>Roseomonadaceae</taxon>
        <taxon>Humitalea</taxon>
    </lineage>
</organism>
<dbReference type="Gene3D" id="3.40.50.300">
    <property type="entry name" value="P-loop containing nucleotide triphosphate hydrolases"/>
    <property type="match status" value="1"/>
</dbReference>
<dbReference type="PANTHER" id="PTHR43297:SF2">
    <property type="entry name" value="DIPEPTIDE TRANSPORT ATP-BINDING PROTEIN DPPD"/>
    <property type="match status" value="1"/>
</dbReference>
<dbReference type="InterPro" id="IPR050388">
    <property type="entry name" value="ABC_Ni/Peptide_Import"/>
</dbReference>
<evidence type="ECO:0000256" key="1">
    <source>
        <dbReference type="ARBA" id="ARBA00004417"/>
    </source>
</evidence>
<evidence type="ECO:0000256" key="6">
    <source>
        <dbReference type="ARBA" id="ARBA00022840"/>
    </source>
</evidence>
<dbReference type="RefSeq" id="WP_245903704.1">
    <property type="nucleotide sequence ID" value="NZ_QKYU01000030.1"/>
</dbReference>
<comment type="subcellular location">
    <subcellularLocation>
        <location evidence="1">Cell inner membrane</location>
        <topology evidence="1">Peripheral membrane protein</topology>
    </subcellularLocation>
</comment>
<keyword evidence="4" id="KW-1003">Cell membrane</keyword>
<comment type="caution">
    <text evidence="9">The sequence shown here is derived from an EMBL/GenBank/DDBJ whole genome shotgun (WGS) entry which is preliminary data.</text>
</comment>
<dbReference type="InterPro" id="IPR003439">
    <property type="entry name" value="ABC_transporter-like_ATP-bd"/>
</dbReference>
<dbReference type="PROSITE" id="PS00211">
    <property type="entry name" value="ABC_TRANSPORTER_1"/>
    <property type="match status" value="1"/>
</dbReference>
<accession>A0A2W7HZD3</accession>
<dbReference type="SUPFAM" id="SSF52540">
    <property type="entry name" value="P-loop containing nucleoside triphosphate hydrolases"/>
    <property type="match status" value="1"/>
</dbReference>
<dbReference type="InterPro" id="IPR013563">
    <property type="entry name" value="Oligopep_ABC_C"/>
</dbReference>
<dbReference type="Pfam" id="PF00005">
    <property type="entry name" value="ABC_tran"/>
    <property type="match status" value="1"/>
</dbReference>
<dbReference type="PANTHER" id="PTHR43297">
    <property type="entry name" value="OLIGOPEPTIDE TRANSPORT ATP-BINDING PROTEIN APPD"/>
    <property type="match status" value="1"/>
</dbReference>
<feature type="domain" description="ABC transporter" evidence="8">
    <location>
        <begin position="22"/>
        <end position="273"/>
    </location>
</feature>
<reference evidence="9 10" key="1">
    <citation type="submission" date="2018-06" db="EMBL/GenBank/DDBJ databases">
        <title>Genomic Encyclopedia of Archaeal and Bacterial Type Strains, Phase II (KMG-II): from individual species to whole genera.</title>
        <authorList>
            <person name="Goeker M."/>
        </authorList>
    </citation>
    <scope>NUCLEOTIDE SEQUENCE [LARGE SCALE GENOMIC DNA]</scope>
    <source>
        <strain evidence="9 10">DSM 24525</strain>
    </source>
</reference>
<evidence type="ECO:0000256" key="4">
    <source>
        <dbReference type="ARBA" id="ARBA00022475"/>
    </source>
</evidence>
<dbReference type="AlphaFoldDB" id="A0A2W7HZD3"/>
<dbReference type="GO" id="GO:0005886">
    <property type="term" value="C:plasma membrane"/>
    <property type="evidence" value="ECO:0007669"/>
    <property type="project" value="UniProtKB-SubCell"/>
</dbReference>
<protein>
    <submittedName>
        <fullName evidence="9">Peptide/nickel transport system ATP-binding protein/oligopeptide transport system ATP-binding protein</fullName>
    </submittedName>
</protein>
<evidence type="ECO:0000256" key="5">
    <source>
        <dbReference type="ARBA" id="ARBA00022741"/>
    </source>
</evidence>
<gene>
    <name evidence="9" type="ORF">C8P66_13024</name>
</gene>
<dbReference type="EMBL" id="QKYU01000030">
    <property type="protein sequence ID" value="PZW39289.1"/>
    <property type="molecule type" value="Genomic_DNA"/>
</dbReference>
<comment type="similarity">
    <text evidence="2">Belongs to the ABC transporter superfamily.</text>
</comment>
<dbReference type="NCBIfam" id="TIGR01727">
    <property type="entry name" value="oligo_HPY"/>
    <property type="match status" value="1"/>
</dbReference>
<keyword evidence="3" id="KW-0813">Transport</keyword>
<dbReference type="InterPro" id="IPR003593">
    <property type="entry name" value="AAA+_ATPase"/>
</dbReference>
<dbReference type="InterPro" id="IPR027417">
    <property type="entry name" value="P-loop_NTPase"/>
</dbReference>
<dbReference type="GO" id="GO:0055085">
    <property type="term" value="P:transmembrane transport"/>
    <property type="evidence" value="ECO:0007669"/>
    <property type="project" value="UniProtKB-ARBA"/>
</dbReference>
<keyword evidence="7" id="KW-0472">Membrane</keyword>
<dbReference type="FunFam" id="3.40.50.300:FF:000016">
    <property type="entry name" value="Oligopeptide ABC transporter ATP-binding component"/>
    <property type="match status" value="1"/>
</dbReference>
<dbReference type="Proteomes" id="UP000249688">
    <property type="component" value="Unassembled WGS sequence"/>
</dbReference>
<dbReference type="PROSITE" id="PS50893">
    <property type="entry name" value="ABC_TRANSPORTER_2"/>
    <property type="match status" value="1"/>
</dbReference>
<dbReference type="SMART" id="SM00382">
    <property type="entry name" value="AAA"/>
    <property type="match status" value="1"/>
</dbReference>
<dbReference type="InterPro" id="IPR017871">
    <property type="entry name" value="ABC_transporter-like_CS"/>
</dbReference>
<name>A0A2W7HZD3_9PROT</name>
<sequence>MSLLADAVARAAPAQAAGAPVLRVEGLGVRIRTGRHALRALDDVGFSLRRAETLGLVGESGSGKTLTALALMRLVETSAIEIDRGQVALDGVDLLGLPERAMEDLRGRRISMIFQEPMTALNPVISIGRQIEEPLRRHLGTGRRAARDAAVALLDQVGIRDAARIARCHPHELSGGMRQRVTIAIAIACRPDVLVADEPTTALDVTVQAQILGLLRDLQAEMGMAMLLITHDLGVVAETAHRVAVMYAGRVVETAPVGALFRRPRHPYTRGLLRSIPRIARERPAALAEIPGTVPGLLALPEGCAFAARCELATAHCVAERPALERIGPEQAVACWRHQHV</sequence>
<evidence type="ECO:0000256" key="2">
    <source>
        <dbReference type="ARBA" id="ARBA00005417"/>
    </source>
</evidence>
<dbReference type="GO" id="GO:0015833">
    <property type="term" value="P:peptide transport"/>
    <property type="evidence" value="ECO:0007669"/>
    <property type="project" value="InterPro"/>
</dbReference>
<keyword evidence="10" id="KW-1185">Reference proteome</keyword>
<evidence type="ECO:0000313" key="9">
    <source>
        <dbReference type="EMBL" id="PZW39289.1"/>
    </source>
</evidence>
<evidence type="ECO:0000259" key="8">
    <source>
        <dbReference type="PROSITE" id="PS50893"/>
    </source>
</evidence>
<evidence type="ECO:0000256" key="3">
    <source>
        <dbReference type="ARBA" id="ARBA00022448"/>
    </source>
</evidence>
<dbReference type="Pfam" id="PF08352">
    <property type="entry name" value="oligo_HPY"/>
    <property type="match status" value="1"/>
</dbReference>
<dbReference type="CDD" id="cd03257">
    <property type="entry name" value="ABC_NikE_OppD_transporters"/>
    <property type="match status" value="1"/>
</dbReference>
<evidence type="ECO:0000256" key="7">
    <source>
        <dbReference type="ARBA" id="ARBA00023136"/>
    </source>
</evidence>
<evidence type="ECO:0000313" key="10">
    <source>
        <dbReference type="Proteomes" id="UP000249688"/>
    </source>
</evidence>
<keyword evidence="6 9" id="KW-0067">ATP-binding</keyword>